<name>A0A7S4MHT4_9EUKA</name>
<proteinExistence type="predicted"/>
<protein>
    <submittedName>
        <fullName evidence="2">Uncharacterized protein</fullName>
    </submittedName>
</protein>
<evidence type="ECO:0000313" key="2">
    <source>
        <dbReference type="EMBL" id="CAE2222808.1"/>
    </source>
</evidence>
<dbReference type="EMBL" id="HBKO01020639">
    <property type="protein sequence ID" value="CAE2222808.1"/>
    <property type="molecule type" value="Transcribed_RNA"/>
</dbReference>
<gene>
    <name evidence="2" type="ORF">CPOL0286_LOCUS9327</name>
</gene>
<sequence length="106" mass="11438">MAKILSVPRQQLSLSRGWSQRSKFLIVSNAKPVDVFKAIRGSVETDLLPLSMQQNLAIGAKGPGDEMGPAATAGAASSVARKQWEQGEELEDLAMAPSLKQQTFRN</sequence>
<organism evidence="2">
    <name type="scientific">Prymnesium polylepis</name>
    <dbReference type="NCBI Taxonomy" id="72548"/>
    <lineage>
        <taxon>Eukaryota</taxon>
        <taxon>Haptista</taxon>
        <taxon>Haptophyta</taxon>
        <taxon>Prymnesiophyceae</taxon>
        <taxon>Prymnesiales</taxon>
        <taxon>Prymnesiaceae</taxon>
        <taxon>Prymnesium</taxon>
    </lineage>
</organism>
<feature type="compositionally biased region" description="Low complexity" evidence="1">
    <location>
        <begin position="70"/>
        <end position="80"/>
    </location>
</feature>
<reference evidence="2" key="1">
    <citation type="submission" date="2021-01" db="EMBL/GenBank/DDBJ databases">
        <authorList>
            <person name="Corre E."/>
            <person name="Pelletier E."/>
            <person name="Niang G."/>
            <person name="Scheremetjew M."/>
            <person name="Finn R."/>
            <person name="Kale V."/>
            <person name="Holt S."/>
            <person name="Cochrane G."/>
            <person name="Meng A."/>
            <person name="Brown T."/>
            <person name="Cohen L."/>
        </authorList>
    </citation>
    <scope>NUCLEOTIDE SEQUENCE</scope>
    <source>
        <strain evidence="2">UIO037</strain>
    </source>
</reference>
<feature type="region of interest" description="Disordered" evidence="1">
    <location>
        <begin position="59"/>
        <end position="82"/>
    </location>
</feature>
<evidence type="ECO:0000256" key="1">
    <source>
        <dbReference type="SAM" id="MobiDB-lite"/>
    </source>
</evidence>
<dbReference type="AlphaFoldDB" id="A0A7S4MHT4"/>
<accession>A0A7S4MHT4</accession>